<dbReference type="EMBL" id="QYBA01000218">
    <property type="protein sequence ID" value="TKY91317.1"/>
    <property type="molecule type" value="Genomic_DNA"/>
</dbReference>
<proteinExistence type="predicted"/>
<evidence type="ECO:0000313" key="1">
    <source>
        <dbReference type="EMBL" id="TKY91317.1"/>
    </source>
</evidence>
<comment type="caution">
    <text evidence="1">The sequence shown here is derived from an EMBL/GenBank/DDBJ whole genome shotgun (WGS) entry which is preliminary data.</text>
</comment>
<protein>
    <submittedName>
        <fullName evidence="1">Glycosyltransferase family 2 protein</fullName>
    </submittedName>
</protein>
<organism evidence="1 2">
    <name type="scientific">Candidatus Methanomarinus sp</name>
    <dbReference type="NCBI Taxonomy" id="3386244"/>
    <lineage>
        <taxon>Archaea</taxon>
        <taxon>Methanobacteriati</taxon>
        <taxon>Methanobacteriota</taxon>
        <taxon>Stenosarchaea group</taxon>
        <taxon>Methanomicrobia</taxon>
        <taxon>Methanosarcinales</taxon>
        <taxon>ANME-2 cluster</taxon>
        <taxon>Candidatus Methanocomedenaceae</taxon>
        <taxon>Candidatus Methanomarinus</taxon>
    </lineage>
</organism>
<accession>A0AC61S997</accession>
<sequence>MKINNYILYIIISLYIVLILYNVAFINGILIVLLILLICICINFFYIKPIETVESNNEPINFPHVSVIIPAWNEENIICRTIESVLISTYSNFDIIIVAGGSDNTFKYAEHFAKIDSRITVIEQKPLGKSTALNTGLKYTIGEIVIFLDADCIVDKNWLKYLVTPIINKEANITIGNFQPFIVSWVSLWYNVNNIYSKIVRNKKNFFGGSKAFERNVFKDINGLNEKIYSDDHYLSTHLEKNTIKFIEKSIVQTDIPSTLIQYLQVETRWLRNQLHTSFNSNKGRKKVIFNYFNIVGFTLGLPIIMILFVLNINPHIYIYLWVSCFLFMMLLNISKPIYVYKYTSNKIYLKYLWIALFFLIIDNILGLYALITYKKVTLFFKGPRNF</sequence>
<reference evidence="1" key="1">
    <citation type="submission" date="2018-09" db="EMBL/GenBank/DDBJ databases">
        <title>A genomic encyclopedia of anaerobic methanotrophic archaea.</title>
        <authorList>
            <person name="Skennerton C.T."/>
            <person name="Chadwick G.L."/>
            <person name="Laso-Perez R."/>
            <person name="Leu A.O."/>
            <person name="Speth D.R."/>
            <person name="Yu H."/>
            <person name="Morgan-Lang C."/>
            <person name="Hatzenpichler R."/>
            <person name="Goudeau D."/>
            <person name="Malmstrom R."/>
            <person name="Woyke T."/>
            <person name="Hallam S."/>
            <person name="Tyson G.W."/>
            <person name="Wegener G."/>
            <person name="Boetius A."/>
            <person name="Orphan V.J."/>
        </authorList>
    </citation>
    <scope>NUCLEOTIDE SEQUENCE</scope>
    <source>
        <strain evidence="1">CONS3730D10UFb2</strain>
    </source>
</reference>
<dbReference type="Proteomes" id="UP000315423">
    <property type="component" value="Unassembled WGS sequence"/>
</dbReference>
<evidence type="ECO:0000313" key="2">
    <source>
        <dbReference type="Proteomes" id="UP000315423"/>
    </source>
</evidence>
<gene>
    <name evidence="1" type="ORF">C5S46_06485</name>
</gene>
<name>A0AC61S997_9EURY</name>